<protein>
    <recommendedName>
        <fullName evidence="7">Glucose-6-phosphate isomerase</fullName>
        <shortName evidence="7">GPI</shortName>
        <ecNumber evidence="7">5.3.1.9</ecNumber>
    </recommendedName>
    <alternativeName>
        <fullName evidence="7">Phosphoglucose isomerase</fullName>
        <shortName evidence="7">PGI</shortName>
    </alternativeName>
    <alternativeName>
        <fullName evidence="7">Phosphohexose isomerase</fullName>
        <shortName evidence="7">PHI</shortName>
    </alternativeName>
</protein>
<dbReference type="EC" id="5.3.1.9" evidence="7"/>
<dbReference type="HAMAP" id="MF_00473">
    <property type="entry name" value="G6P_isomerase"/>
    <property type="match status" value="1"/>
</dbReference>
<dbReference type="Gene3D" id="1.10.1390.10">
    <property type="match status" value="1"/>
</dbReference>
<dbReference type="CDD" id="cd05016">
    <property type="entry name" value="SIS_PGI_2"/>
    <property type="match status" value="1"/>
</dbReference>
<dbReference type="PROSITE" id="PS00174">
    <property type="entry name" value="P_GLUCOSE_ISOMERASE_2"/>
    <property type="match status" value="1"/>
</dbReference>
<comment type="subcellular location">
    <subcellularLocation>
        <location evidence="7">Cytoplasm</location>
    </subcellularLocation>
</comment>
<dbReference type="NCBIfam" id="NF001211">
    <property type="entry name" value="PRK00179.1"/>
    <property type="match status" value="1"/>
</dbReference>
<proteinExistence type="inferred from homology"/>
<evidence type="ECO:0000256" key="1">
    <source>
        <dbReference type="ARBA" id="ARBA00004926"/>
    </source>
</evidence>
<gene>
    <name evidence="7 9" type="primary">pgi</name>
    <name evidence="9" type="ORF">GCM10009129_21400</name>
</gene>
<sequence>MQTDMAQSTHPYRQARASAAWQTLQDLAKRPWPLEALFATDTMRAERFCAKAPSLYMDYSKQCINDEVLQALLDLADSCDLQARIDALLSGEKVNTSEQRPALHTALRLPKTANLTIADTDVVQDVQESLAQVEHLATRIREGTWRGFSGKAITDVVNIGVGGSDLGPLMVTSALEDWADTDIAVHFVSNMDGSQLDNVLKRLNPETTVFIISSKSFSTVDTLSNAQTARTWLFAAAKTRLGSDDSVLRRHFIGISTHAARMSAWGIHPENQLKFWEWVGGRFSLWSAIGLTVAIRIGMDNFRELLAGAHSMDTHFATTPFANNLPVLLGLLAVWNSSFLDIHAHTVLPYDGRLHALPSYLTQLEMESNGKSVTHQGQTIDHNTCPILWGEIGSNAQHAFYQLLHQGTQQVSCDFIACVAHYCSTAASRSLQQQHQLALANCLAQSRVLAFGNASEDKDSDADRHKHYRGNQPSTTLLLDALTPYSLGALIALYEHKVYVMASIWDVNPFDQWGVEMGKAVATSVYGVLAERAPADFDASTNALLQHIQQYQAQTMPTAERYSEE</sequence>
<evidence type="ECO:0000256" key="3">
    <source>
        <dbReference type="ARBA" id="ARBA00022432"/>
    </source>
</evidence>
<keyword evidence="7" id="KW-0963">Cytoplasm</keyword>
<dbReference type="GO" id="GO:0016853">
    <property type="term" value="F:isomerase activity"/>
    <property type="evidence" value="ECO:0007669"/>
    <property type="project" value="UniProtKB-KW"/>
</dbReference>
<comment type="caution">
    <text evidence="9">The sequence shown here is derived from an EMBL/GenBank/DDBJ whole genome shotgun (WGS) entry which is preliminary data.</text>
</comment>
<dbReference type="EMBL" id="BAAAFR010000008">
    <property type="protein sequence ID" value="GAA0323306.1"/>
    <property type="molecule type" value="Genomic_DNA"/>
</dbReference>
<dbReference type="PANTHER" id="PTHR11469">
    <property type="entry name" value="GLUCOSE-6-PHOSPHATE ISOMERASE"/>
    <property type="match status" value="1"/>
</dbReference>
<evidence type="ECO:0000256" key="5">
    <source>
        <dbReference type="ARBA" id="ARBA00023235"/>
    </source>
</evidence>
<dbReference type="InterPro" id="IPR035476">
    <property type="entry name" value="SIS_PGI_1"/>
</dbReference>
<feature type="active site" evidence="7">
    <location>
        <position position="398"/>
    </location>
</feature>
<feature type="active site" evidence="7">
    <location>
        <position position="519"/>
    </location>
</feature>
<evidence type="ECO:0000256" key="6">
    <source>
        <dbReference type="ARBA" id="ARBA00029321"/>
    </source>
</evidence>
<comment type="pathway">
    <text evidence="1 7 8">Carbohydrate degradation; glycolysis; D-glyceraldehyde 3-phosphate and glycerone phosphate from D-glucose: step 2/4.</text>
</comment>
<evidence type="ECO:0000313" key="9">
    <source>
        <dbReference type="EMBL" id="GAA0323306.1"/>
    </source>
</evidence>
<keyword evidence="4 7" id="KW-0324">Glycolysis</keyword>
<evidence type="ECO:0000256" key="8">
    <source>
        <dbReference type="RuleBase" id="RU000612"/>
    </source>
</evidence>
<feature type="active site" description="Proton donor" evidence="7">
    <location>
        <position position="367"/>
    </location>
</feature>
<dbReference type="Gene3D" id="3.40.50.10490">
    <property type="entry name" value="Glucose-6-phosphate isomerase like protein, domain 1"/>
    <property type="match status" value="2"/>
</dbReference>
<accession>A0ABP3FS59</accession>
<comment type="pathway">
    <text evidence="7">Carbohydrate biosynthesis; gluconeogenesis.</text>
</comment>
<comment type="function">
    <text evidence="7">Catalyzes the reversible isomerization of glucose-6-phosphate to fructose-6-phosphate.</text>
</comment>
<dbReference type="InterPro" id="IPR035482">
    <property type="entry name" value="SIS_PGI_2"/>
</dbReference>
<dbReference type="InterPro" id="IPR046348">
    <property type="entry name" value="SIS_dom_sf"/>
</dbReference>
<reference evidence="10" key="1">
    <citation type="journal article" date="2019" name="Int. J. Syst. Evol. Microbiol.">
        <title>The Global Catalogue of Microorganisms (GCM) 10K type strain sequencing project: providing services to taxonomists for standard genome sequencing and annotation.</title>
        <authorList>
            <consortium name="The Broad Institute Genomics Platform"/>
            <consortium name="The Broad Institute Genome Sequencing Center for Infectious Disease"/>
            <person name="Wu L."/>
            <person name="Ma J."/>
        </authorList>
    </citation>
    <scope>NUCLEOTIDE SEQUENCE [LARGE SCALE GENOMIC DNA]</scope>
    <source>
        <strain evidence="10">JCM 16343</strain>
    </source>
</reference>
<keyword evidence="3 7" id="KW-0312">Gluconeogenesis</keyword>
<dbReference type="Pfam" id="PF00342">
    <property type="entry name" value="PGI"/>
    <property type="match status" value="1"/>
</dbReference>
<dbReference type="InterPro" id="IPR023096">
    <property type="entry name" value="G6P_Isomerase_C"/>
</dbReference>
<evidence type="ECO:0000256" key="4">
    <source>
        <dbReference type="ARBA" id="ARBA00023152"/>
    </source>
</evidence>
<dbReference type="PANTHER" id="PTHR11469:SF1">
    <property type="entry name" value="GLUCOSE-6-PHOSPHATE ISOMERASE"/>
    <property type="match status" value="1"/>
</dbReference>
<dbReference type="PROSITE" id="PS00765">
    <property type="entry name" value="P_GLUCOSE_ISOMERASE_1"/>
    <property type="match status" value="1"/>
</dbReference>
<dbReference type="InterPro" id="IPR018189">
    <property type="entry name" value="Phosphoglucose_isomerase_CS"/>
</dbReference>
<keyword evidence="5 7" id="KW-0413">Isomerase</keyword>
<comment type="similarity">
    <text evidence="2 7 8">Belongs to the GPI family.</text>
</comment>
<dbReference type="InterPro" id="IPR001672">
    <property type="entry name" value="G6P_Isomerase"/>
</dbReference>
<name>A0ABP3FS59_9GAMM</name>
<organism evidence="9 10">
    <name type="scientific">Psychrobacter aestuarii</name>
    <dbReference type="NCBI Taxonomy" id="556327"/>
    <lineage>
        <taxon>Bacteria</taxon>
        <taxon>Pseudomonadati</taxon>
        <taxon>Pseudomonadota</taxon>
        <taxon>Gammaproteobacteria</taxon>
        <taxon>Moraxellales</taxon>
        <taxon>Moraxellaceae</taxon>
        <taxon>Psychrobacter</taxon>
    </lineage>
</organism>
<dbReference type="CDD" id="cd05015">
    <property type="entry name" value="SIS_PGI_1"/>
    <property type="match status" value="1"/>
</dbReference>
<evidence type="ECO:0000313" key="10">
    <source>
        <dbReference type="Proteomes" id="UP001501787"/>
    </source>
</evidence>
<keyword evidence="10" id="KW-1185">Reference proteome</keyword>
<comment type="catalytic activity">
    <reaction evidence="6 7 8">
        <text>alpha-D-glucose 6-phosphate = beta-D-fructose 6-phosphate</text>
        <dbReference type="Rhea" id="RHEA:11816"/>
        <dbReference type="ChEBI" id="CHEBI:57634"/>
        <dbReference type="ChEBI" id="CHEBI:58225"/>
        <dbReference type="EC" id="5.3.1.9"/>
    </reaction>
</comment>
<dbReference type="PRINTS" id="PR00662">
    <property type="entry name" value="G6PISOMERASE"/>
</dbReference>
<dbReference type="SUPFAM" id="SSF53697">
    <property type="entry name" value="SIS domain"/>
    <property type="match status" value="1"/>
</dbReference>
<evidence type="ECO:0000256" key="7">
    <source>
        <dbReference type="HAMAP-Rule" id="MF_00473"/>
    </source>
</evidence>
<evidence type="ECO:0000256" key="2">
    <source>
        <dbReference type="ARBA" id="ARBA00006604"/>
    </source>
</evidence>
<dbReference type="PROSITE" id="PS51463">
    <property type="entry name" value="P_GLUCOSE_ISOMERASE_3"/>
    <property type="match status" value="1"/>
</dbReference>
<dbReference type="Proteomes" id="UP001501787">
    <property type="component" value="Unassembled WGS sequence"/>
</dbReference>